<keyword evidence="1" id="KW-0812">Transmembrane</keyword>
<evidence type="ECO:0000313" key="2">
    <source>
        <dbReference type="EMBL" id="MBT2132733.1"/>
    </source>
</evidence>
<keyword evidence="1" id="KW-1133">Transmembrane helix</keyword>
<dbReference type="Proteomes" id="UP000811255">
    <property type="component" value="Unassembled WGS sequence"/>
</dbReference>
<feature type="transmembrane region" description="Helical" evidence="1">
    <location>
        <begin position="72"/>
        <end position="92"/>
    </location>
</feature>
<evidence type="ECO:0000313" key="3">
    <source>
        <dbReference type="Proteomes" id="UP000811255"/>
    </source>
</evidence>
<dbReference type="RefSeq" id="WP_214533801.1">
    <property type="nucleotide sequence ID" value="NZ_JAHFVK010000001.1"/>
</dbReference>
<name>A0ABS5W0G9_9SPHN</name>
<reference evidence="2 3" key="1">
    <citation type="submission" date="2021-05" db="EMBL/GenBank/DDBJ databases">
        <title>Croceibacterium sp. LX-88 genome sequence.</title>
        <authorList>
            <person name="Luo X."/>
        </authorList>
    </citation>
    <scope>NUCLEOTIDE SEQUENCE [LARGE SCALE GENOMIC DNA]</scope>
    <source>
        <strain evidence="2 3">LX-88</strain>
    </source>
</reference>
<sequence length="135" mass="14334">MAANTDVSAWILLFIGFYALAAAVGELRAPNTWWAMLKDFERSPALRFLTGLVALALGAAIYLVNPWRPGDWLSITVSVIGGIAVAEGALILASGDRFLHFARALVGRAGRAWAGFAALFGVAAVLAALSRLQMF</sequence>
<proteinExistence type="predicted"/>
<comment type="caution">
    <text evidence="2">The sequence shown here is derived from an EMBL/GenBank/DDBJ whole genome shotgun (WGS) entry which is preliminary data.</text>
</comment>
<accession>A0ABS5W0G9</accession>
<dbReference type="EMBL" id="JAHFVK010000001">
    <property type="protein sequence ID" value="MBT2132733.1"/>
    <property type="molecule type" value="Genomic_DNA"/>
</dbReference>
<keyword evidence="1" id="KW-0472">Membrane</keyword>
<keyword evidence="3" id="KW-1185">Reference proteome</keyword>
<organism evidence="2 3">
    <name type="scientific">Croceibacterium selenioxidans</name>
    <dbReference type="NCBI Taxonomy" id="2838833"/>
    <lineage>
        <taxon>Bacteria</taxon>
        <taxon>Pseudomonadati</taxon>
        <taxon>Pseudomonadota</taxon>
        <taxon>Alphaproteobacteria</taxon>
        <taxon>Sphingomonadales</taxon>
        <taxon>Erythrobacteraceae</taxon>
        <taxon>Croceibacterium</taxon>
    </lineage>
</organism>
<feature type="transmembrane region" description="Helical" evidence="1">
    <location>
        <begin position="112"/>
        <end position="129"/>
    </location>
</feature>
<protein>
    <submittedName>
        <fullName evidence="2">Uncharacterized protein</fullName>
    </submittedName>
</protein>
<gene>
    <name evidence="2" type="ORF">KK137_00170</name>
</gene>
<feature type="transmembrane region" description="Helical" evidence="1">
    <location>
        <begin position="45"/>
        <end position="65"/>
    </location>
</feature>
<evidence type="ECO:0000256" key="1">
    <source>
        <dbReference type="SAM" id="Phobius"/>
    </source>
</evidence>